<evidence type="ECO:0000313" key="1">
    <source>
        <dbReference type="EMBL" id="OCK78681.1"/>
    </source>
</evidence>
<sequence length="93" mass="11211">MEEVRYRIPRPYEPGFNTLRRIIRWQWFQRVWIVQELVFAPDAELYCGPSACSWADFNKATRYAFLTVLLMARNNEDFESMIKIETTHSTFLQ</sequence>
<reference evidence="1 2" key="1">
    <citation type="journal article" date="2016" name="Nat. Commun.">
        <title>Ectomycorrhizal ecology is imprinted in the genome of the dominant symbiotic fungus Cenococcum geophilum.</title>
        <authorList>
            <consortium name="DOE Joint Genome Institute"/>
            <person name="Peter M."/>
            <person name="Kohler A."/>
            <person name="Ohm R.A."/>
            <person name="Kuo A."/>
            <person name="Krutzmann J."/>
            <person name="Morin E."/>
            <person name="Arend M."/>
            <person name="Barry K.W."/>
            <person name="Binder M."/>
            <person name="Choi C."/>
            <person name="Clum A."/>
            <person name="Copeland A."/>
            <person name="Grisel N."/>
            <person name="Haridas S."/>
            <person name="Kipfer T."/>
            <person name="LaButti K."/>
            <person name="Lindquist E."/>
            <person name="Lipzen A."/>
            <person name="Maire R."/>
            <person name="Meier B."/>
            <person name="Mihaltcheva S."/>
            <person name="Molinier V."/>
            <person name="Murat C."/>
            <person name="Poggeler S."/>
            <person name="Quandt C.A."/>
            <person name="Sperisen C."/>
            <person name="Tritt A."/>
            <person name="Tisserant E."/>
            <person name="Crous P.W."/>
            <person name="Henrissat B."/>
            <person name="Nehls U."/>
            <person name="Egli S."/>
            <person name="Spatafora J.W."/>
            <person name="Grigoriev I.V."/>
            <person name="Martin F.M."/>
        </authorList>
    </citation>
    <scope>NUCLEOTIDE SEQUENCE [LARGE SCALE GENOMIC DNA]</scope>
    <source>
        <strain evidence="1 2">CBS 459.81</strain>
    </source>
</reference>
<evidence type="ECO:0008006" key="3">
    <source>
        <dbReference type="Google" id="ProtNLM"/>
    </source>
</evidence>
<dbReference type="AlphaFoldDB" id="A0A8E2E798"/>
<dbReference type="EMBL" id="KV745045">
    <property type="protein sequence ID" value="OCK78681.1"/>
    <property type="molecule type" value="Genomic_DNA"/>
</dbReference>
<dbReference type="Proteomes" id="UP000250266">
    <property type="component" value="Unassembled WGS sequence"/>
</dbReference>
<proteinExistence type="predicted"/>
<accession>A0A8E2E798</accession>
<organism evidence="1 2">
    <name type="scientific">Lepidopterella palustris CBS 459.81</name>
    <dbReference type="NCBI Taxonomy" id="1314670"/>
    <lineage>
        <taxon>Eukaryota</taxon>
        <taxon>Fungi</taxon>
        <taxon>Dikarya</taxon>
        <taxon>Ascomycota</taxon>
        <taxon>Pezizomycotina</taxon>
        <taxon>Dothideomycetes</taxon>
        <taxon>Pleosporomycetidae</taxon>
        <taxon>Mytilinidiales</taxon>
        <taxon>Argynnaceae</taxon>
        <taxon>Lepidopterella</taxon>
    </lineage>
</organism>
<name>A0A8E2E798_9PEZI</name>
<protein>
    <recommendedName>
        <fullName evidence="3">Heterokaryon incompatibility domain-containing protein</fullName>
    </recommendedName>
</protein>
<keyword evidence="2" id="KW-1185">Reference proteome</keyword>
<evidence type="ECO:0000313" key="2">
    <source>
        <dbReference type="Proteomes" id="UP000250266"/>
    </source>
</evidence>
<gene>
    <name evidence="1" type="ORF">K432DRAFT_383687</name>
</gene>